<dbReference type="GO" id="GO:0016071">
    <property type="term" value="P:mRNA metabolic process"/>
    <property type="evidence" value="ECO:0007669"/>
    <property type="project" value="UniProtKB-ARBA"/>
</dbReference>
<name>A0AAV8SB63_9ROSI</name>
<evidence type="ECO:0000313" key="1">
    <source>
        <dbReference type="EMBL" id="KAJ8749413.1"/>
    </source>
</evidence>
<protein>
    <submittedName>
        <fullName evidence="1">Uncharacterized protein</fullName>
    </submittedName>
</protein>
<dbReference type="Proteomes" id="UP001159364">
    <property type="component" value="Linkage Group LG12"/>
</dbReference>
<organism evidence="1 2">
    <name type="scientific">Erythroxylum novogranatense</name>
    <dbReference type="NCBI Taxonomy" id="1862640"/>
    <lineage>
        <taxon>Eukaryota</taxon>
        <taxon>Viridiplantae</taxon>
        <taxon>Streptophyta</taxon>
        <taxon>Embryophyta</taxon>
        <taxon>Tracheophyta</taxon>
        <taxon>Spermatophyta</taxon>
        <taxon>Magnoliopsida</taxon>
        <taxon>eudicotyledons</taxon>
        <taxon>Gunneridae</taxon>
        <taxon>Pentapetalae</taxon>
        <taxon>rosids</taxon>
        <taxon>fabids</taxon>
        <taxon>Malpighiales</taxon>
        <taxon>Erythroxylaceae</taxon>
        <taxon>Erythroxylum</taxon>
    </lineage>
</organism>
<dbReference type="PANTHER" id="PTHR35306">
    <property type="entry name" value="BNAA03G57290D PROTEIN"/>
    <property type="match status" value="1"/>
</dbReference>
<evidence type="ECO:0000313" key="2">
    <source>
        <dbReference type="Proteomes" id="UP001159364"/>
    </source>
</evidence>
<accession>A0AAV8SB63</accession>
<dbReference type="PANTHER" id="PTHR35306:SF1">
    <property type="entry name" value="VQ DOMAIN-CONTAINING PROTEIN"/>
    <property type="match status" value="1"/>
</dbReference>
<keyword evidence="2" id="KW-1185">Reference proteome</keyword>
<dbReference type="InterPro" id="IPR028322">
    <property type="entry name" value="PNRC-like_rgn"/>
</dbReference>
<sequence length="202" mass="22085">METLVAADHRDQSYSRVKTHSPVRFGSLPSKHFTEINCRTFQCGADILPTPFNRSIVTKQGPSSPKTPFENINSYASSHFGDNICSNTTLKSSPIPIGAKAPRKETPNEELLPFSELWAGPTYSNSPPPSSLPIPKFSLKPKRTASLDFPAHDSGIEVHVVAKSAPVSPTREYDVSSSTLFLHADSATKILRHILNLDGEDD</sequence>
<dbReference type="Pfam" id="PF15365">
    <property type="entry name" value="PNRC"/>
    <property type="match status" value="1"/>
</dbReference>
<comment type="caution">
    <text evidence="1">The sequence shown here is derived from an EMBL/GenBank/DDBJ whole genome shotgun (WGS) entry which is preliminary data.</text>
</comment>
<gene>
    <name evidence="1" type="ORF">K2173_025457</name>
</gene>
<proteinExistence type="predicted"/>
<dbReference type="EMBL" id="JAIWQS010000012">
    <property type="protein sequence ID" value="KAJ8749413.1"/>
    <property type="molecule type" value="Genomic_DNA"/>
</dbReference>
<dbReference type="AlphaFoldDB" id="A0AAV8SB63"/>
<reference evidence="1 2" key="1">
    <citation type="submission" date="2021-09" db="EMBL/GenBank/DDBJ databases">
        <title>Genomic insights and catalytic innovation underlie evolution of tropane alkaloids biosynthesis.</title>
        <authorList>
            <person name="Wang Y.-J."/>
            <person name="Tian T."/>
            <person name="Huang J.-P."/>
            <person name="Huang S.-X."/>
        </authorList>
    </citation>
    <scope>NUCLEOTIDE SEQUENCE [LARGE SCALE GENOMIC DNA]</scope>
    <source>
        <strain evidence="1">KIB-2018</strain>
        <tissue evidence="1">Leaf</tissue>
    </source>
</reference>